<sequence>MSLAEITSSGRYLPFPWPFDRGAEVSRQDLSNLRDRARMVTGCSVTLIGQPAFLSRTIPKQARSGAPDSKRRNVQTTSTSSDPADSQTRQLEWRNAGTPQQNKCLTSSFALKNLR</sequence>
<feature type="compositionally biased region" description="Polar residues" evidence="1">
    <location>
        <begin position="74"/>
        <end position="90"/>
    </location>
</feature>
<proteinExistence type="predicted"/>
<dbReference type="AlphaFoldDB" id="A0A0H1BSE8"/>
<reference evidence="3" key="1">
    <citation type="journal article" date="2015" name="PLoS Genet.">
        <title>The dynamic genome and transcriptome of the human fungal pathogen Blastomyces and close relative Emmonsia.</title>
        <authorList>
            <person name="Munoz J.F."/>
            <person name="Gauthier G.M."/>
            <person name="Desjardins C.A."/>
            <person name="Gallo J.E."/>
            <person name="Holder J."/>
            <person name="Sullivan T.D."/>
            <person name="Marty A.J."/>
            <person name="Carmen J.C."/>
            <person name="Chen Z."/>
            <person name="Ding L."/>
            <person name="Gujja S."/>
            <person name="Magrini V."/>
            <person name="Misas E."/>
            <person name="Mitreva M."/>
            <person name="Priest M."/>
            <person name="Saif S."/>
            <person name="Whiston E.A."/>
            <person name="Young S."/>
            <person name="Zeng Q."/>
            <person name="Goldman W.E."/>
            <person name="Mardis E.R."/>
            <person name="Taylor J.W."/>
            <person name="McEwen J.G."/>
            <person name="Clay O.K."/>
            <person name="Klein B.S."/>
            <person name="Cuomo C.A."/>
        </authorList>
    </citation>
    <scope>NUCLEOTIDE SEQUENCE [LARGE SCALE GENOMIC DNA]</scope>
    <source>
        <strain evidence="3">UAMH 139</strain>
    </source>
</reference>
<dbReference type="Proteomes" id="UP000053573">
    <property type="component" value="Unassembled WGS sequence"/>
</dbReference>
<evidence type="ECO:0000313" key="3">
    <source>
        <dbReference type="Proteomes" id="UP000053573"/>
    </source>
</evidence>
<protein>
    <submittedName>
        <fullName evidence="2">Uncharacterized protein</fullName>
    </submittedName>
</protein>
<feature type="region of interest" description="Disordered" evidence="1">
    <location>
        <begin position="56"/>
        <end position="100"/>
    </location>
</feature>
<name>A0A0H1BSE8_9EURO</name>
<keyword evidence="3" id="KW-1185">Reference proteome</keyword>
<organism evidence="2 3">
    <name type="scientific">Blastomyces silverae</name>
    <dbReference type="NCBI Taxonomy" id="2060906"/>
    <lineage>
        <taxon>Eukaryota</taxon>
        <taxon>Fungi</taxon>
        <taxon>Dikarya</taxon>
        <taxon>Ascomycota</taxon>
        <taxon>Pezizomycotina</taxon>
        <taxon>Eurotiomycetes</taxon>
        <taxon>Eurotiomycetidae</taxon>
        <taxon>Onygenales</taxon>
        <taxon>Ajellomycetaceae</taxon>
        <taxon>Blastomyces</taxon>
    </lineage>
</organism>
<comment type="caution">
    <text evidence="2">The sequence shown here is derived from an EMBL/GenBank/DDBJ whole genome shotgun (WGS) entry which is preliminary data.</text>
</comment>
<gene>
    <name evidence="2" type="ORF">EMPG_12818</name>
</gene>
<evidence type="ECO:0000256" key="1">
    <source>
        <dbReference type="SAM" id="MobiDB-lite"/>
    </source>
</evidence>
<dbReference type="EMBL" id="LDEV01001186">
    <property type="protein sequence ID" value="KLJ12061.1"/>
    <property type="molecule type" value="Genomic_DNA"/>
</dbReference>
<accession>A0A0H1BSE8</accession>
<evidence type="ECO:0000313" key="2">
    <source>
        <dbReference type="EMBL" id="KLJ12061.1"/>
    </source>
</evidence>